<dbReference type="AlphaFoldDB" id="A0A0B5EH39"/>
<protein>
    <recommendedName>
        <fullName evidence="4">2'-5' RNA ligase family protein</fullName>
    </recommendedName>
</protein>
<sequence>MHTVELLPDDAADSAVRAAWRTLDAAGLPSQAGHRHPTNRPHLTLLTLPALPPPLRAGLGELLAAALPLPLAVAGPRVFPGRTQTLVWAIRPDPALLALHARLWSACRAVADPAARPDSRHAPGRWTPHLTLGRSRRSRAAWPAPGDPAFPVLPPLPDTPHWTAARTYDSTTRTADPLAP</sequence>
<dbReference type="SUPFAM" id="SSF55144">
    <property type="entry name" value="LigT-like"/>
    <property type="match status" value="1"/>
</dbReference>
<evidence type="ECO:0000256" key="1">
    <source>
        <dbReference type="SAM" id="MobiDB-lite"/>
    </source>
</evidence>
<evidence type="ECO:0000313" key="3">
    <source>
        <dbReference type="Proteomes" id="UP000031523"/>
    </source>
</evidence>
<name>A0A0B5EH39_STRA4</name>
<evidence type="ECO:0008006" key="4">
    <source>
        <dbReference type="Google" id="ProtNLM"/>
    </source>
</evidence>
<dbReference type="InterPro" id="IPR009097">
    <property type="entry name" value="Cyclic_Pdiesterase"/>
</dbReference>
<dbReference type="KEGG" id="sals:SLNWT_1097"/>
<dbReference type="Gene3D" id="3.90.1140.10">
    <property type="entry name" value="Cyclic phosphodiesterase"/>
    <property type="match status" value="1"/>
</dbReference>
<accession>A0A0B5EH39</accession>
<dbReference type="Proteomes" id="UP000031523">
    <property type="component" value="Chromosome"/>
</dbReference>
<reference evidence="2 3" key="1">
    <citation type="submission" date="2015-01" db="EMBL/GenBank/DDBJ databases">
        <title>Enhanced salinomycin production by adjusting the supply of polyketide extender units in Streptomyce albus DSM 41398.</title>
        <authorList>
            <person name="Lu C."/>
        </authorList>
    </citation>
    <scope>NUCLEOTIDE SEQUENCE [LARGE SCALE GENOMIC DNA]</scope>
    <source>
        <strain evidence="3">ATCC 21838 / DSM 41398 / FERM P-419 / JCM 4703 / NBRC 107858</strain>
    </source>
</reference>
<evidence type="ECO:0000313" key="2">
    <source>
        <dbReference type="EMBL" id="AJE81473.1"/>
    </source>
</evidence>
<feature type="compositionally biased region" description="Pro residues" evidence="1">
    <location>
        <begin position="145"/>
        <end position="158"/>
    </location>
</feature>
<organism evidence="2 3">
    <name type="scientific">Streptomyces albus (strain ATCC 21838 / DSM 41398 / FERM P-419 / JCM 4703 / NBRC 107858)</name>
    <dbReference type="NCBI Taxonomy" id="1081613"/>
    <lineage>
        <taxon>Bacteria</taxon>
        <taxon>Bacillati</taxon>
        <taxon>Actinomycetota</taxon>
        <taxon>Actinomycetes</taxon>
        <taxon>Kitasatosporales</taxon>
        <taxon>Streptomycetaceae</taxon>
        <taxon>Streptomyces</taxon>
    </lineage>
</organism>
<keyword evidence="3" id="KW-1185">Reference proteome</keyword>
<feature type="region of interest" description="Disordered" evidence="1">
    <location>
        <begin position="137"/>
        <end position="180"/>
    </location>
</feature>
<gene>
    <name evidence="2" type="ORF">SLNWT_1097</name>
</gene>
<proteinExistence type="predicted"/>
<dbReference type="EMBL" id="CP010519">
    <property type="protein sequence ID" value="AJE81473.1"/>
    <property type="molecule type" value="Genomic_DNA"/>
</dbReference>
<dbReference type="Pfam" id="PF13563">
    <property type="entry name" value="2_5_RNA_ligase2"/>
    <property type="match status" value="1"/>
</dbReference>